<reference evidence="3 4" key="1">
    <citation type="journal article" date="2018" name="Mol. Biol. Evol.">
        <title>Broad Genomic Sampling Reveals a Smut Pathogenic Ancestry of the Fungal Clade Ustilaginomycotina.</title>
        <authorList>
            <person name="Kijpornyongpan T."/>
            <person name="Mondo S.J."/>
            <person name="Barry K."/>
            <person name="Sandor L."/>
            <person name="Lee J."/>
            <person name="Lipzen A."/>
            <person name="Pangilinan J."/>
            <person name="LaButti K."/>
            <person name="Hainaut M."/>
            <person name="Henrissat B."/>
            <person name="Grigoriev I.V."/>
            <person name="Spatafora J.W."/>
            <person name="Aime M.C."/>
        </authorList>
    </citation>
    <scope>NUCLEOTIDE SEQUENCE [LARGE SCALE GENOMIC DNA]</scope>
    <source>
        <strain evidence="3 4">MCA 4198</strain>
    </source>
</reference>
<name>A0A316YTS6_9BASI</name>
<dbReference type="Pfam" id="PF00825">
    <property type="entry name" value="Ribonuclease_P"/>
    <property type="match status" value="1"/>
</dbReference>
<feature type="region of interest" description="Disordered" evidence="2">
    <location>
        <begin position="89"/>
        <end position="114"/>
    </location>
</feature>
<dbReference type="Gene3D" id="3.30.230.10">
    <property type="match status" value="1"/>
</dbReference>
<accession>A0A316YTS6</accession>
<dbReference type="InterPro" id="IPR000100">
    <property type="entry name" value="RNase_P"/>
</dbReference>
<gene>
    <name evidence="3" type="ORF">FA10DRAFT_298160</name>
</gene>
<protein>
    <submittedName>
        <fullName evidence="3">Uncharacterized protein</fullName>
    </submittedName>
</protein>
<dbReference type="GO" id="GO:0004526">
    <property type="term" value="F:ribonuclease P activity"/>
    <property type="evidence" value="ECO:0007669"/>
    <property type="project" value="InterPro"/>
</dbReference>
<evidence type="ECO:0000313" key="3">
    <source>
        <dbReference type="EMBL" id="PWN92689.1"/>
    </source>
</evidence>
<dbReference type="AlphaFoldDB" id="A0A316YTS6"/>
<dbReference type="GO" id="GO:0008033">
    <property type="term" value="P:tRNA processing"/>
    <property type="evidence" value="ECO:0007669"/>
    <property type="project" value="InterPro"/>
</dbReference>
<dbReference type="GO" id="GO:0000049">
    <property type="term" value="F:tRNA binding"/>
    <property type="evidence" value="ECO:0007669"/>
    <property type="project" value="InterPro"/>
</dbReference>
<organism evidence="3 4">
    <name type="scientific">Acaromyces ingoldii</name>
    <dbReference type="NCBI Taxonomy" id="215250"/>
    <lineage>
        <taxon>Eukaryota</taxon>
        <taxon>Fungi</taxon>
        <taxon>Dikarya</taxon>
        <taxon>Basidiomycota</taxon>
        <taxon>Ustilaginomycotina</taxon>
        <taxon>Exobasidiomycetes</taxon>
        <taxon>Exobasidiales</taxon>
        <taxon>Cryptobasidiaceae</taxon>
        <taxon>Acaromyces</taxon>
    </lineage>
</organism>
<dbReference type="RefSeq" id="XP_025379887.1">
    <property type="nucleotide sequence ID" value="XM_025524565.1"/>
</dbReference>
<dbReference type="Proteomes" id="UP000245768">
    <property type="component" value="Unassembled WGS sequence"/>
</dbReference>
<keyword evidence="1" id="KW-0694">RNA-binding</keyword>
<dbReference type="InterPro" id="IPR014721">
    <property type="entry name" value="Ribsml_uS5_D2-typ_fold_subgr"/>
</dbReference>
<dbReference type="OrthoDB" id="3365574at2759"/>
<dbReference type="InParanoid" id="A0A316YTS6"/>
<dbReference type="EMBL" id="KZ819634">
    <property type="protein sequence ID" value="PWN92689.1"/>
    <property type="molecule type" value="Genomic_DNA"/>
</dbReference>
<feature type="compositionally biased region" description="Acidic residues" evidence="2">
    <location>
        <begin position="94"/>
        <end position="114"/>
    </location>
</feature>
<evidence type="ECO:0000256" key="2">
    <source>
        <dbReference type="SAM" id="MobiDB-lite"/>
    </source>
</evidence>
<keyword evidence="4" id="KW-1185">Reference proteome</keyword>
<dbReference type="STRING" id="215250.A0A316YTS6"/>
<dbReference type="GeneID" id="37046481"/>
<proteinExistence type="predicted"/>
<sequence>MVQKNVSFHVARLKRARPPPRLLGSLVPRAIPLWRDGVTLDVALSLFVRPIKGNVAHLYARAPSLPQEAAEGGLLKKKHAWERLKVGKTWREGDGEDGDEGDEGETYYDGEQDTPEVRLQKRREKLSRTVVPTLLLVSKKNVHKSAVYRNRCRTRFNAAFRTALEGKTFQSGDGLTQGHAYIFSIRKEVHDAPMLTIVEEVTRALQAIKRRLCSS</sequence>
<evidence type="ECO:0000256" key="1">
    <source>
        <dbReference type="ARBA" id="ARBA00022884"/>
    </source>
</evidence>
<evidence type="ECO:0000313" key="4">
    <source>
        <dbReference type="Proteomes" id="UP000245768"/>
    </source>
</evidence>